<sequence length="309" mass="31504">MTIIDLIGAAIGCGARDDGCKDGPRALLQAGALLRLQTPDTHGGLVHGIELATPAGHSRAARLAALPGVAGFSRALADATAHSVHEGHVPVVIGGDHSCAIGTWSGVASALRPAGPLGLIWIDAHLDSHTPQSSDSGAIHGMPLAALLGHGARELTQVRDTVPKLLPQHVVVIGARSYEPAERALIDQLGVHVIDAAEVARSGLRAVMAEAIRIAAADTAAFGVTVDLDAFDPAVAPGVGSPEPGGLTGQDMTQALAACARHARFAAFELVEYNPRHDKGGITARLALDLLGAVAGALHAQRREYASAA</sequence>
<evidence type="ECO:0000256" key="4">
    <source>
        <dbReference type="ARBA" id="ARBA00018123"/>
    </source>
</evidence>
<dbReference type="GO" id="GO:0004053">
    <property type="term" value="F:arginase activity"/>
    <property type="evidence" value="ECO:0007669"/>
    <property type="project" value="UniProtKB-EC"/>
</dbReference>
<dbReference type="InterPro" id="IPR006035">
    <property type="entry name" value="Ureohydrolase"/>
</dbReference>
<proteinExistence type="inferred from homology"/>
<dbReference type="PANTHER" id="PTHR43782:SF3">
    <property type="entry name" value="ARGINASE"/>
    <property type="match status" value="1"/>
</dbReference>
<dbReference type="Proteomes" id="UP000310553">
    <property type="component" value="Chromosome"/>
</dbReference>
<keyword evidence="7 11" id="KW-0378">Hydrolase</keyword>
<comment type="catalytic activity">
    <reaction evidence="9">
        <text>L-arginine + H2O = urea + L-ornithine</text>
        <dbReference type="Rhea" id="RHEA:20569"/>
        <dbReference type="ChEBI" id="CHEBI:15377"/>
        <dbReference type="ChEBI" id="CHEBI:16199"/>
        <dbReference type="ChEBI" id="CHEBI:32682"/>
        <dbReference type="ChEBI" id="CHEBI:46911"/>
        <dbReference type="EC" id="3.5.3.1"/>
    </reaction>
</comment>
<evidence type="ECO:0000256" key="8">
    <source>
        <dbReference type="ARBA" id="ARBA00023211"/>
    </source>
</evidence>
<evidence type="ECO:0000256" key="3">
    <source>
        <dbReference type="ARBA" id="ARBA00012168"/>
    </source>
</evidence>
<dbReference type="PANTHER" id="PTHR43782">
    <property type="entry name" value="ARGINASE"/>
    <property type="match status" value="1"/>
</dbReference>
<evidence type="ECO:0000256" key="10">
    <source>
        <dbReference type="PROSITE-ProRule" id="PRU00742"/>
    </source>
</evidence>
<comment type="similarity">
    <text evidence="10 11">Belongs to the arginase family.</text>
</comment>
<name>A0A0S4TXJ7_RALSL</name>
<evidence type="ECO:0000313" key="12">
    <source>
        <dbReference type="EMBL" id="CUV14763.1"/>
    </source>
</evidence>
<dbReference type="UniPathway" id="UPA00158">
    <property type="reaction ID" value="UER00270"/>
</dbReference>
<evidence type="ECO:0000256" key="11">
    <source>
        <dbReference type="RuleBase" id="RU003684"/>
    </source>
</evidence>
<evidence type="ECO:0000256" key="5">
    <source>
        <dbReference type="ARBA" id="ARBA00022503"/>
    </source>
</evidence>
<dbReference type="Pfam" id="PF00491">
    <property type="entry name" value="Arginase"/>
    <property type="match status" value="1"/>
</dbReference>
<keyword evidence="5" id="KW-0056">Arginine metabolism</keyword>
<reference evidence="12" key="1">
    <citation type="submission" date="2015-10" db="EMBL/GenBank/DDBJ databases">
        <authorList>
            <person name="Gilbert D.G."/>
        </authorList>
    </citation>
    <scope>NUCLEOTIDE SEQUENCE</scope>
    <source>
        <strain evidence="12">Phyl III-seqv23</strain>
    </source>
</reference>
<dbReference type="PRINTS" id="PR00116">
    <property type="entry name" value="ARGINASE"/>
</dbReference>
<reference evidence="13 14" key="2">
    <citation type="submission" date="2019-04" db="EMBL/GenBank/DDBJ databases">
        <title>Complete Genome of UW386 and Higher Quality Genome of UW700.</title>
        <authorList>
            <person name="Jacobs J."/>
            <person name="Perez A."/>
            <person name="Steidl O."/>
            <person name="Allen C."/>
        </authorList>
    </citation>
    <scope>NUCLEOTIDE SEQUENCE [LARGE SCALE GENOMIC DNA]</scope>
    <source>
        <strain evidence="13 14">UW386</strain>
    </source>
</reference>
<gene>
    <name evidence="13" type="ORF">E7Z57_15325</name>
    <name evidence="12" type="ORF">RUN39_v1_960004</name>
</gene>
<dbReference type="InterPro" id="IPR023696">
    <property type="entry name" value="Ureohydrolase_dom_sf"/>
</dbReference>
<evidence type="ECO:0000256" key="9">
    <source>
        <dbReference type="ARBA" id="ARBA00047391"/>
    </source>
</evidence>
<protein>
    <recommendedName>
        <fullName evidence="4">Arginase</fullName>
        <ecNumber evidence="3">3.5.3.1</ecNumber>
    </recommendedName>
</protein>
<evidence type="ECO:0000313" key="14">
    <source>
        <dbReference type="Proteomes" id="UP000310553"/>
    </source>
</evidence>
<dbReference type="EMBL" id="CP039339">
    <property type="protein sequence ID" value="QCX50335.1"/>
    <property type="molecule type" value="Genomic_DNA"/>
</dbReference>
<dbReference type="AlphaFoldDB" id="A0A0S4TXJ7"/>
<dbReference type="GO" id="GO:0000050">
    <property type="term" value="P:urea cycle"/>
    <property type="evidence" value="ECO:0007669"/>
    <property type="project" value="UniProtKB-UniPathway"/>
</dbReference>
<dbReference type="GO" id="GO:0005829">
    <property type="term" value="C:cytosol"/>
    <property type="evidence" value="ECO:0007669"/>
    <property type="project" value="TreeGrafter"/>
</dbReference>
<dbReference type="CDD" id="cd09989">
    <property type="entry name" value="Arginase"/>
    <property type="match status" value="1"/>
</dbReference>
<dbReference type="InterPro" id="IPR014033">
    <property type="entry name" value="Arginase"/>
</dbReference>
<keyword evidence="6" id="KW-0479">Metal-binding</keyword>
<comment type="pathway">
    <text evidence="2">Nitrogen metabolism; urea cycle; L-ornithine and urea from L-arginine: step 1/1.</text>
</comment>
<dbReference type="PROSITE" id="PS01053">
    <property type="entry name" value="ARGINASE_1"/>
    <property type="match status" value="1"/>
</dbReference>
<dbReference type="GO" id="GO:0030145">
    <property type="term" value="F:manganese ion binding"/>
    <property type="evidence" value="ECO:0007669"/>
    <property type="project" value="TreeGrafter"/>
</dbReference>
<evidence type="ECO:0000256" key="2">
    <source>
        <dbReference type="ARBA" id="ARBA00005098"/>
    </source>
</evidence>
<dbReference type="InterPro" id="IPR020855">
    <property type="entry name" value="Ureohydrolase_Mn_BS"/>
</dbReference>
<dbReference type="EMBL" id="LN899819">
    <property type="protein sequence ID" value="CUV14763.1"/>
    <property type="molecule type" value="Genomic_DNA"/>
</dbReference>
<comment type="cofactor">
    <cofactor evidence="1">
        <name>Mn(2+)</name>
        <dbReference type="ChEBI" id="CHEBI:29035"/>
    </cofactor>
</comment>
<dbReference type="EC" id="3.5.3.1" evidence="3"/>
<evidence type="ECO:0000313" key="13">
    <source>
        <dbReference type="EMBL" id="QCX50335.1"/>
    </source>
</evidence>
<dbReference type="Gene3D" id="3.40.800.10">
    <property type="entry name" value="Ureohydrolase domain"/>
    <property type="match status" value="1"/>
</dbReference>
<evidence type="ECO:0000256" key="6">
    <source>
        <dbReference type="ARBA" id="ARBA00022723"/>
    </source>
</evidence>
<keyword evidence="8" id="KW-0464">Manganese</keyword>
<organism evidence="12">
    <name type="scientific">Ralstonia solanacearum</name>
    <name type="common">Pseudomonas solanacearum</name>
    <dbReference type="NCBI Taxonomy" id="305"/>
    <lineage>
        <taxon>Bacteria</taxon>
        <taxon>Pseudomonadati</taxon>
        <taxon>Pseudomonadota</taxon>
        <taxon>Betaproteobacteria</taxon>
        <taxon>Burkholderiales</taxon>
        <taxon>Burkholderiaceae</taxon>
        <taxon>Ralstonia</taxon>
        <taxon>Ralstonia solanacearum species complex</taxon>
    </lineage>
</organism>
<dbReference type="PROSITE" id="PS51409">
    <property type="entry name" value="ARGINASE_2"/>
    <property type="match status" value="1"/>
</dbReference>
<dbReference type="SUPFAM" id="SSF52768">
    <property type="entry name" value="Arginase/deacetylase"/>
    <property type="match status" value="1"/>
</dbReference>
<evidence type="ECO:0000256" key="7">
    <source>
        <dbReference type="ARBA" id="ARBA00022801"/>
    </source>
</evidence>
<accession>A0A0S4TXJ7</accession>
<evidence type="ECO:0000256" key="1">
    <source>
        <dbReference type="ARBA" id="ARBA00001936"/>
    </source>
</evidence>
<dbReference type="GO" id="GO:0006525">
    <property type="term" value="P:arginine metabolic process"/>
    <property type="evidence" value="ECO:0007669"/>
    <property type="project" value="UniProtKB-KW"/>
</dbReference>